<dbReference type="Gene3D" id="6.10.250.690">
    <property type="match status" value="1"/>
</dbReference>
<dbReference type="InterPro" id="IPR036388">
    <property type="entry name" value="WH-like_DNA-bd_sf"/>
</dbReference>
<proteinExistence type="predicted"/>
<evidence type="ECO:0000256" key="5">
    <source>
        <dbReference type="ARBA" id="ARBA00023163"/>
    </source>
</evidence>
<sequence length="288" mass="32583">MTEFSTDNHLKCRIHNRKENLSSAKSIGYSQPHIQPTRSSVNPHVLGEMVTMDRAKILVVDDDPAVRNLIYRFLTKQNYQMESAADGKTAITVFEQFNPDLVILDVNLPDANGYTLCQEMQGRTGVFVLMLTSRTDEADKITGFEKGADDYLTKPFSLGELGVRVGAILKRQRAVTQAVQQRLMFDQLIIDPVRREVMLNNQSVSLTALEFDLLHFLASHPGRVWRRSELIQAVWDYEYVGDQRVVDVHIGQIRKKIETDADQPALIHTVRGVGYKFELPGAKPDNGK</sequence>
<dbReference type="GO" id="GO:0000976">
    <property type="term" value="F:transcription cis-regulatory region binding"/>
    <property type="evidence" value="ECO:0007669"/>
    <property type="project" value="TreeGrafter"/>
</dbReference>
<dbReference type="SUPFAM" id="SSF52172">
    <property type="entry name" value="CheY-like"/>
    <property type="match status" value="1"/>
</dbReference>
<dbReference type="InterPro" id="IPR001789">
    <property type="entry name" value="Sig_transdc_resp-reg_receiver"/>
</dbReference>
<evidence type="ECO:0000259" key="8">
    <source>
        <dbReference type="PROSITE" id="PS50110"/>
    </source>
</evidence>
<evidence type="ECO:0000256" key="4">
    <source>
        <dbReference type="ARBA" id="ARBA00023125"/>
    </source>
</evidence>
<name>A0AAV3XD69_9CYAN</name>
<dbReference type="Gene3D" id="1.10.10.10">
    <property type="entry name" value="Winged helix-like DNA-binding domain superfamily/Winged helix DNA-binding domain"/>
    <property type="match status" value="1"/>
</dbReference>
<gene>
    <name evidence="10" type="ORF">MiSe_49960</name>
</gene>
<dbReference type="GO" id="GO:0005829">
    <property type="term" value="C:cytosol"/>
    <property type="evidence" value="ECO:0007669"/>
    <property type="project" value="TreeGrafter"/>
</dbReference>
<dbReference type="PROSITE" id="PS50110">
    <property type="entry name" value="RESPONSE_REGULATORY"/>
    <property type="match status" value="1"/>
</dbReference>
<dbReference type="CDD" id="cd00383">
    <property type="entry name" value="trans_reg_C"/>
    <property type="match status" value="1"/>
</dbReference>
<comment type="caution">
    <text evidence="10">The sequence shown here is derived from an EMBL/GenBank/DDBJ whole genome shotgun (WGS) entry which is preliminary data.</text>
</comment>
<feature type="modified residue" description="4-aspartylphosphate" evidence="6">
    <location>
        <position position="105"/>
    </location>
</feature>
<dbReference type="AlphaFoldDB" id="A0AAV3XD69"/>
<dbReference type="FunFam" id="1.10.10.10:FF:000018">
    <property type="entry name" value="DNA-binding response regulator ResD"/>
    <property type="match status" value="1"/>
</dbReference>
<evidence type="ECO:0000259" key="9">
    <source>
        <dbReference type="PROSITE" id="PS51755"/>
    </source>
</evidence>
<feature type="domain" description="Response regulatory" evidence="8">
    <location>
        <begin position="56"/>
        <end position="169"/>
    </location>
</feature>
<dbReference type="Pfam" id="PF00486">
    <property type="entry name" value="Trans_reg_C"/>
    <property type="match status" value="1"/>
</dbReference>
<dbReference type="PROSITE" id="PS51755">
    <property type="entry name" value="OMPR_PHOB"/>
    <property type="match status" value="1"/>
</dbReference>
<reference evidence="10" key="1">
    <citation type="submission" date="2019-10" db="EMBL/GenBank/DDBJ databases">
        <title>Draft genome sequece of Microseira wollei NIES-4236.</title>
        <authorList>
            <person name="Yamaguchi H."/>
            <person name="Suzuki S."/>
            <person name="Kawachi M."/>
        </authorList>
    </citation>
    <scope>NUCLEOTIDE SEQUENCE</scope>
    <source>
        <strain evidence="10">NIES-4236</strain>
    </source>
</reference>
<evidence type="ECO:0000313" key="11">
    <source>
        <dbReference type="Proteomes" id="UP001050975"/>
    </source>
</evidence>
<feature type="DNA-binding region" description="OmpR/PhoB-type" evidence="7">
    <location>
        <begin position="180"/>
        <end position="279"/>
    </location>
</feature>
<dbReference type="EMBL" id="BLAY01000084">
    <property type="protein sequence ID" value="GET40188.1"/>
    <property type="molecule type" value="Genomic_DNA"/>
</dbReference>
<dbReference type="Proteomes" id="UP001050975">
    <property type="component" value="Unassembled WGS sequence"/>
</dbReference>
<dbReference type="InterPro" id="IPR039420">
    <property type="entry name" value="WalR-like"/>
</dbReference>
<evidence type="ECO:0000256" key="7">
    <source>
        <dbReference type="PROSITE-ProRule" id="PRU01091"/>
    </source>
</evidence>
<dbReference type="GO" id="GO:0006355">
    <property type="term" value="P:regulation of DNA-templated transcription"/>
    <property type="evidence" value="ECO:0007669"/>
    <property type="project" value="InterPro"/>
</dbReference>
<organism evidence="10 11">
    <name type="scientific">Microseira wollei NIES-4236</name>
    <dbReference type="NCBI Taxonomy" id="2530354"/>
    <lineage>
        <taxon>Bacteria</taxon>
        <taxon>Bacillati</taxon>
        <taxon>Cyanobacteriota</taxon>
        <taxon>Cyanophyceae</taxon>
        <taxon>Oscillatoriophycideae</taxon>
        <taxon>Aerosakkonematales</taxon>
        <taxon>Aerosakkonemataceae</taxon>
        <taxon>Microseira</taxon>
    </lineage>
</organism>
<dbReference type="PANTHER" id="PTHR48111:SF1">
    <property type="entry name" value="TWO-COMPONENT RESPONSE REGULATOR ORR33"/>
    <property type="match status" value="1"/>
</dbReference>
<dbReference type="CDD" id="cd17574">
    <property type="entry name" value="REC_OmpR"/>
    <property type="match status" value="1"/>
</dbReference>
<dbReference type="Pfam" id="PF00072">
    <property type="entry name" value="Response_reg"/>
    <property type="match status" value="1"/>
</dbReference>
<protein>
    <submittedName>
        <fullName evidence="10">Two component transcriptional regulator</fullName>
    </submittedName>
</protein>
<evidence type="ECO:0000313" key="10">
    <source>
        <dbReference type="EMBL" id="GET40188.1"/>
    </source>
</evidence>
<dbReference type="GO" id="GO:0000156">
    <property type="term" value="F:phosphorelay response regulator activity"/>
    <property type="evidence" value="ECO:0007669"/>
    <property type="project" value="TreeGrafter"/>
</dbReference>
<accession>A0AAV3XD69</accession>
<keyword evidence="1 6" id="KW-0597">Phosphoprotein</keyword>
<keyword evidence="5" id="KW-0804">Transcription</keyword>
<dbReference type="PANTHER" id="PTHR48111">
    <property type="entry name" value="REGULATOR OF RPOS"/>
    <property type="match status" value="1"/>
</dbReference>
<dbReference type="Gene3D" id="3.40.50.2300">
    <property type="match status" value="1"/>
</dbReference>
<evidence type="ECO:0000256" key="1">
    <source>
        <dbReference type="ARBA" id="ARBA00022553"/>
    </source>
</evidence>
<keyword evidence="4 7" id="KW-0238">DNA-binding</keyword>
<keyword evidence="2" id="KW-0902">Two-component regulatory system</keyword>
<dbReference type="SMART" id="SM00448">
    <property type="entry name" value="REC"/>
    <property type="match status" value="1"/>
</dbReference>
<keyword evidence="11" id="KW-1185">Reference proteome</keyword>
<evidence type="ECO:0000256" key="6">
    <source>
        <dbReference type="PROSITE-ProRule" id="PRU00169"/>
    </source>
</evidence>
<dbReference type="InterPro" id="IPR001867">
    <property type="entry name" value="OmpR/PhoB-type_DNA-bd"/>
</dbReference>
<evidence type="ECO:0000256" key="3">
    <source>
        <dbReference type="ARBA" id="ARBA00023015"/>
    </source>
</evidence>
<dbReference type="InterPro" id="IPR011006">
    <property type="entry name" value="CheY-like_superfamily"/>
</dbReference>
<feature type="domain" description="OmpR/PhoB-type" evidence="9">
    <location>
        <begin position="180"/>
        <end position="279"/>
    </location>
</feature>
<dbReference type="GO" id="GO:0032993">
    <property type="term" value="C:protein-DNA complex"/>
    <property type="evidence" value="ECO:0007669"/>
    <property type="project" value="TreeGrafter"/>
</dbReference>
<keyword evidence="3" id="KW-0805">Transcription regulation</keyword>
<dbReference type="SMART" id="SM00862">
    <property type="entry name" value="Trans_reg_C"/>
    <property type="match status" value="1"/>
</dbReference>
<evidence type="ECO:0000256" key="2">
    <source>
        <dbReference type="ARBA" id="ARBA00023012"/>
    </source>
</evidence>